<dbReference type="PROSITE" id="PS51138">
    <property type="entry name" value="ENT"/>
    <property type="match status" value="1"/>
</dbReference>
<proteinExistence type="predicted"/>
<evidence type="ECO:0000256" key="1">
    <source>
        <dbReference type="ARBA" id="ARBA00004123"/>
    </source>
</evidence>
<dbReference type="SUPFAM" id="SSF158639">
    <property type="entry name" value="ENT-like"/>
    <property type="match status" value="1"/>
</dbReference>
<sequence>MRCYLSCTDTVFQIACYIHRRSASMHFSELEAYGNTVSVLRAQGSFTSEKQKLLQELAKALHISNERHRAEVRRAVNDEKLTIIAEQLNGPNTGTDWAIEGRRMIPLLPRLKAGNIFTTLANSLSLATSVANAKKGVTSQQETPDIKDKLQTDFVLENLEEKKSPVSPIAVQPERHPVGRKRRRSAVELQDVSGGLNTFDDTGKIVRDVVTSVSCIGSESLSSVSTSLHNKVFIVPTSATVAMSRNVIIDDVEVNAANSSCSTSTTSQQNISVHPSGSNCSRLNLTVPSKSIITPIASCSQTLLQTGQSLSKFVSGYVTVTAASKVRVKPIPTQMVQPKTTPLVISTCGSQGANANIKQSEVSNIQTSNEGAKLVQLTNCVQNAVIISSSTTSACVQAVMTTTNSSTRSAIGVKPITLQNGPRMVTLNTEVASSGPGPPHNSCTTTVLTCKNIPPVKTGHRPVNMGITLNSSKSVSITSDIGSRAGAKANVIVVQKGSARGVTLSHAGKEVLGKVIVGGKNVCLSNPQSAGTIALLPHRITVGEEQSLAVLSPLNSSQPEPVKINAKAGNMIVFDLRQDSMKKNKVLSEILEASGIFSSESKTAILNTNSHLSIKEQNKDAQTPTCPISKSSYVKSGATISFVMDSKEHRKNKETIDSINFDKTEVPDESKKSNISVETLGNLDCASEIQGTLDPQTGVYSFETSENAINNIQTGESISNSGIDIFSTALGSADINLESFQYIDENDSNNLLDDAGSQILAIDHLTHLYDSQQSISDKSNS</sequence>
<protein>
    <submittedName>
        <fullName evidence="5">BRCA2-interacting transcriptional repressor EMSY isoform X1</fullName>
    </submittedName>
</protein>
<dbReference type="InterPro" id="IPR036142">
    <property type="entry name" value="ENT_dom-like_sf"/>
</dbReference>
<dbReference type="Proteomes" id="UP000829291">
    <property type="component" value="Chromosome 2"/>
</dbReference>
<dbReference type="InterPro" id="IPR005491">
    <property type="entry name" value="ENT_dom"/>
</dbReference>
<reference evidence="5" key="1">
    <citation type="submission" date="2025-08" db="UniProtKB">
        <authorList>
            <consortium name="RefSeq"/>
        </authorList>
    </citation>
    <scope>IDENTIFICATION</scope>
    <source>
        <tissue evidence="5">Thorax and Abdomen</tissue>
    </source>
</reference>
<dbReference type="InterPro" id="IPR033482">
    <property type="entry name" value="EMSY"/>
</dbReference>
<dbReference type="GeneID" id="107216554"/>
<dbReference type="SMART" id="SM01191">
    <property type="entry name" value="ENT"/>
    <property type="match status" value="1"/>
</dbReference>
<organism evidence="4 5">
    <name type="scientific">Neodiprion lecontei</name>
    <name type="common">Redheaded pine sawfly</name>
    <dbReference type="NCBI Taxonomy" id="441921"/>
    <lineage>
        <taxon>Eukaryota</taxon>
        <taxon>Metazoa</taxon>
        <taxon>Ecdysozoa</taxon>
        <taxon>Arthropoda</taxon>
        <taxon>Hexapoda</taxon>
        <taxon>Insecta</taxon>
        <taxon>Pterygota</taxon>
        <taxon>Neoptera</taxon>
        <taxon>Endopterygota</taxon>
        <taxon>Hymenoptera</taxon>
        <taxon>Tenthredinoidea</taxon>
        <taxon>Diprionidae</taxon>
        <taxon>Diprioninae</taxon>
        <taxon>Neodiprion</taxon>
    </lineage>
</organism>
<dbReference type="PANTHER" id="PTHR16500">
    <property type="entry name" value="BRCA2-INTERACTING TRANSCRIPTIONAL REPRESSOR EMSY"/>
    <property type="match status" value="1"/>
</dbReference>
<name>A0ABM3FG52_NEOLC</name>
<keyword evidence="2" id="KW-0539">Nucleus</keyword>
<evidence type="ECO:0000313" key="4">
    <source>
        <dbReference type="Proteomes" id="UP000829291"/>
    </source>
</evidence>
<dbReference type="Pfam" id="PF03735">
    <property type="entry name" value="ENT"/>
    <property type="match status" value="1"/>
</dbReference>
<dbReference type="PANTHER" id="PTHR16500:SF3">
    <property type="entry name" value="BRCA2-INTERACTING TRANSCRIPTIONAL REPRESSOR EMSY"/>
    <property type="match status" value="1"/>
</dbReference>
<dbReference type="Gene3D" id="1.10.1240.40">
    <property type="entry name" value="ENT domain"/>
    <property type="match status" value="1"/>
</dbReference>
<keyword evidence="4" id="KW-1185">Reference proteome</keyword>
<evidence type="ECO:0000259" key="3">
    <source>
        <dbReference type="PROSITE" id="PS51138"/>
    </source>
</evidence>
<comment type="subcellular location">
    <subcellularLocation>
        <location evidence="1">Nucleus</location>
    </subcellularLocation>
</comment>
<dbReference type="RefSeq" id="XP_046587006.1">
    <property type="nucleotide sequence ID" value="XM_046731050.1"/>
</dbReference>
<evidence type="ECO:0000256" key="2">
    <source>
        <dbReference type="ARBA" id="ARBA00023242"/>
    </source>
</evidence>
<feature type="domain" description="ENT" evidence="3">
    <location>
        <begin position="21"/>
        <end position="105"/>
    </location>
</feature>
<accession>A0ABM3FG52</accession>
<evidence type="ECO:0000313" key="5">
    <source>
        <dbReference type="RefSeq" id="XP_046587006.1"/>
    </source>
</evidence>
<gene>
    <name evidence="5" type="primary">LOC107216554</name>
</gene>